<feature type="disulfide bond" evidence="10">
    <location>
        <begin position="52"/>
        <end position="64"/>
    </location>
</feature>
<dbReference type="GO" id="GO:0012505">
    <property type="term" value="C:endomembrane system"/>
    <property type="evidence" value="ECO:0007669"/>
    <property type="project" value="UniProtKB-SubCell"/>
</dbReference>
<keyword evidence="4" id="KW-0677">Repeat</keyword>
<protein>
    <submittedName>
        <fullName evidence="11 12">Uncharacterized protein</fullName>
    </submittedName>
</protein>
<dbReference type="CDD" id="cd00112">
    <property type="entry name" value="LDLa"/>
    <property type="match status" value="2"/>
</dbReference>
<evidence type="ECO:0000256" key="4">
    <source>
        <dbReference type="ARBA" id="ARBA00022737"/>
    </source>
</evidence>
<evidence type="ECO:0000256" key="8">
    <source>
        <dbReference type="ARBA" id="ARBA00023170"/>
    </source>
</evidence>
<dbReference type="AlphaFoldDB" id="R7VED3"/>
<evidence type="ECO:0000256" key="2">
    <source>
        <dbReference type="ARBA" id="ARBA00004308"/>
    </source>
</evidence>
<dbReference type="GO" id="GO:0005886">
    <property type="term" value="C:plasma membrane"/>
    <property type="evidence" value="ECO:0007669"/>
    <property type="project" value="TreeGrafter"/>
</dbReference>
<dbReference type="FunFam" id="4.10.400.10:FF:000011">
    <property type="entry name" value="Low-density lipoprotein receptor-related protein 1"/>
    <property type="match status" value="1"/>
</dbReference>
<dbReference type="InterPro" id="IPR023415">
    <property type="entry name" value="LDLR_class-A_CS"/>
</dbReference>
<dbReference type="PANTHER" id="PTHR22722">
    <property type="entry name" value="LOW-DENSITY LIPOPROTEIN RECEPTOR-RELATED PROTEIN 2-RELATED"/>
    <property type="match status" value="1"/>
</dbReference>
<keyword evidence="3" id="KW-0812">Transmembrane</keyword>
<dbReference type="STRING" id="283909.R7VED3"/>
<evidence type="ECO:0000256" key="5">
    <source>
        <dbReference type="ARBA" id="ARBA00022989"/>
    </source>
</evidence>
<dbReference type="GO" id="GO:0043235">
    <property type="term" value="C:receptor complex"/>
    <property type="evidence" value="ECO:0007669"/>
    <property type="project" value="TreeGrafter"/>
</dbReference>
<dbReference type="PRINTS" id="PR00261">
    <property type="entry name" value="LDLRECEPTOR"/>
</dbReference>
<reference evidence="11 13" key="2">
    <citation type="journal article" date="2013" name="Nature">
        <title>Insights into bilaterian evolution from three spiralian genomes.</title>
        <authorList>
            <person name="Simakov O."/>
            <person name="Marletaz F."/>
            <person name="Cho S.J."/>
            <person name="Edsinger-Gonzales E."/>
            <person name="Havlak P."/>
            <person name="Hellsten U."/>
            <person name="Kuo D.H."/>
            <person name="Larsson T."/>
            <person name="Lv J."/>
            <person name="Arendt D."/>
            <person name="Savage R."/>
            <person name="Osoegawa K."/>
            <person name="de Jong P."/>
            <person name="Grimwood J."/>
            <person name="Chapman J.A."/>
            <person name="Shapiro H."/>
            <person name="Aerts A."/>
            <person name="Otillar R.P."/>
            <person name="Terry A.Y."/>
            <person name="Boore J.L."/>
            <person name="Grigoriev I.V."/>
            <person name="Lindberg D.R."/>
            <person name="Seaver E.C."/>
            <person name="Weisblat D.A."/>
            <person name="Putnam N.H."/>
            <person name="Rokhsar D.S."/>
        </authorList>
    </citation>
    <scope>NUCLEOTIDE SEQUENCE</scope>
    <source>
        <strain evidence="11 13">I ESC-2004</strain>
    </source>
</reference>
<keyword evidence="8" id="KW-0675">Receptor</keyword>
<dbReference type="EnsemblMetazoa" id="CapteT143359">
    <property type="protein sequence ID" value="CapteP143359"/>
    <property type="gene ID" value="CapteG143359"/>
</dbReference>
<comment type="subcellular location">
    <subcellularLocation>
        <location evidence="2">Endomembrane system</location>
    </subcellularLocation>
    <subcellularLocation>
        <location evidence="1">Membrane</location>
        <topology evidence="1">Single-pass membrane protein</topology>
    </subcellularLocation>
</comment>
<dbReference type="HOGENOM" id="CLU_085098_3_2_1"/>
<dbReference type="SMART" id="SM00192">
    <property type="entry name" value="LDLa"/>
    <property type="match status" value="2"/>
</dbReference>
<dbReference type="EMBL" id="AMQN01017193">
    <property type="status" value="NOT_ANNOTATED_CDS"/>
    <property type="molecule type" value="Genomic_DNA"/>
</dbReference>
<dbReference type="InterPro" id="IPR002172">
    <property type="entry name" value="LDrepeatLR_classA_rpt"/>
</dbReference>
<dbReference type="Pfam" id="PF00057">
    <property type="entry name" value="Ldl_recept_a"/>
    <property type="match status" value="2"/>
</dbReference>
<comment type="caution">
    <text evidence="10">Lacks conserved residue(s) required for the propagation of feature annotation.</text>
</comment>
<feature type="disulfide bond" evidence="10">
    <location>
        <begin position="59"/>
        <end position="77"/>
    </location>
</feature>
<dbReference type="EMBL" id="AMQN01017194">
    <property type="status" value="NOT_ANNOTATED_CDS"/>
    <property type="molecule type" value="Genomic_DNA"/>
</dbReference>
<accession>R7VED3</accession>
<dbReference type="Proteomes" id="UP000014760">
    <property type="component" value="Unassembled WGS sequence"/>
</dbReference>
<organism evidence="11">
    <name type="scientific">Capitella teleta</name>
    <name type="common">Polychaete worm</name>
    <dbReference type="NCBI Taxonomy" id="283909"/>
    <lineage>
        <taxon>Eukaryota</taxon>
        <taxon>Metazoa</taxon>
        <taxon>Spiralia</taxon>
        <taxon>Lophotrochozoa</taxon>
        <taxon>Annelida</taxon>
        <taxon>Polychaeta</taxon>
        <taxon>Sedentaria</taxon>
        <taxon>Scolecida</taxon>
        <taxon>Capitellidae</taxon>
        <taxon>Capitella</taxon>
    </lineage>
</organism>
<dbReference type="EMBL" id="KB292822">
    <property type="protein sequence ID" value="ELU16942.1"/>
    <property type="molecule type" value="Genomic_DNA"/>
</dbReference>
<keyword evidence="5" id="KW-1133">Transmembrane helix</keyword>
<dbReference type="SUPFAM" id="SSF57424">
    <property type="entry name" value="LDL receptor-like module"/>
    <property type="match status" value="2"/>
</dbReference>
<name>R7VED3_CAPTE</name>
<evidence type="ECO:0000256" key="7">
    <source>
        <dbReference type="ARBA" id="ARBA00023157"/>
    </source>
</evidence>
<reference evidence="12" key="3">
    <citation type="submission" date="2015-06" db="UniProtKB">
        <authorList>
            <consortium name="EnsemblMetazoa"/>
        </authorList>
    </citation>
    <scope>IDENTIFICATION</scope>
</reference>
<evidence type="ECO:0000256" key="9">
    <source>
        <dbReference type="ARBA" id="ARBA00023180"/>
    </source>
</evidence>
<dbReference type="PROSITE" id="PS01209">
    <property type="entry name" value="LDLRA_1"/>
    <property type="match status" value="2"/>
</dbReference>
<keyword evidence="13" id="KW-1185">Reference proteome</keyword>
<dbReference type="PROSITE" id="PS50068">
    <property type="entry name" value="LDLRA_2"/>
    <property type="match status" value="2"/>
</dbReference>
<feature type="disulfide bond" evidence="10">
    <location>
        <begin position="16"/>
        <end position="28"/>
    </location>
</feature>
<evidence type="ECO:0000256" key="1">
    <source>
        <dbReference type="ARBA" id="ARBA00004167"/>
    </source>
</evidence>
<evidence type="ECO:0000313" key="13">
    <source>
        <dbReference type="Proteomes" id="UP000014760"/>
    </source>
</evidence>
<evidence type="ECO:0000313" key="12">
    <source>
        <dbReference type="EnsemblMetazoa" id="CapteP143359"/>
    </source>
</evidence>
<proteinExistence type="predicted"/>
<keyword evidence="9" id="KW-0325">Glycoprotein</keyword>
<dbReference type="Gene3D" id="4.10.400.10">
    <property type="entry name" value="Low-density Lipoprotein Receptor"/>
    <property type="match status" value="2"/>
</dbReference>
<evidence type="ECO:0000256" key="10">
    <source>
        <dbReference type="PROSITE-ProRule" id="PRU00124"/>
    </source>
</evidence>
<evidence type="ECO:0000256" key="3">
    <source>
        <dbReference type="ARBA" id="ARBA00022692"/>
    </source>
</evidence>
<feature type="disulfide bond" evidence="10">
    <location>
        <begin position="71"/>
        <end position="86"/>
    </location>
</feature>
<keyword evidence="7 10" id="KW-1015">Disulfide bond</keyword>
<dbReference type="OrthoDB" id="10017719at2759"/>
<evidence type="ECO:0000256" key="6">
    <source>
        <dbReference type="ARBA" id="ARBA00023136"/>
    </source>
</evidence>
<dbReference type="FunFam" id="4.10.400.10:FF:000045">
    <property type="entry name" value="Low-density lipoprotein receptor-related protein 2"/>
    <property type="match status" value="1"/>
</dbReference>
<reference evidence="13" key="1">
    <citation type="submission" date="2012-12" db="EMBL/GenBank/DDBJ databases">
        <authorList>
            <person name="Hellsten U."/>
            <person name="Grimwood J."/>
            <person name="Chapman J.A."/>
            <person name="Shapiro H."/>
            <person name="Aerts A."/>
            <person name="Otillar R.P."/>
            <person name="Terry A.Y."/>
            <person name="Boore J.L."/>
            <person name="Simakov O."/>
            <person name="Marletaz F."/>
            <person name="Cho S.-J."/>
            <person name="Edsinger-Gonzales E."/>
            <person name="Havlak P."/>
            <person name="Kuo D.-H."/>
            <person name="Larsson T."/>
            <person name="Lv J."/>
            <person name="Arendt D."/>
            <person name="Savage R."/>
            <person name="Osoegawa K."/>
            <person name="de Jong P."/>
            <person name="Lindberg D.R."/>
            <person name="Seaver E.C."/>
            <person name="Weisblat D.A."/>
            <person name="Putnam N.H."/>
            <person name="Grigoriev I.V."/>
            <person name="Rokhsar D.S."/>
        </authorList>
    </citation>
    <scope>NUCLEOTIDE SEQUENCE</scope>
    <source>
        <strain evidence="13">I ESC-2004</strain>
    </source>
</reference>
<gene>
    <name evidence="11" type="ORF">CAPTEDRAFT_143359</name>
</gene>
<keyword evidence="6" id="KW-0472">Membrane</keyword>
<feature type="disulfide bond" evidence="10">
    <location>
        <begin position="23"/>
        <end position="41"/>
    </location>
</feature>
<dbReference type="InterPro" id="IPR051221">
    <property type="entry name" value="LDLR-related"/>
</dbReference>
<sequence length="92" mass="10326">MSRCVIISIIHYLDACTSEQFKCANGRCITNAYRCNGNNDCRDGSDEVTYACTSEQFKCANGRCITNAYRCNGNNDCRDGSDEVTCELFFFD</sequence>
<dbReference type="InterPro" id="IPR036055">
    <property type="entry name" value="LDL_receptor-like_sf"/>
</dbReference>
<evidence type="ECO:0000313" key="11">
    <source>
        <dbReference type="EMBL" id="ELU16942.1"/>
    </source>
</evidence>
<dbReference type="OMA" id="DERACIC"/>